<evidence type="ECO:0000313" key="3">
    <source>
        <dbReference type="Proteomes" id="UP000479710"/>
    </source>
</evidence>
<dbReference type="InterPro" id="IPR013187">
    <property type="entry name" value="F-box-assoc_dom_typ3"/>
</dbReference>
<dbReference type="PROSITE" id="PS50181">
    <property type="entry name" value="FBOX"/>
    <property type="match status" value="1"/>
</dbReference>
<dbReference type="AlphaFoldDB" id="A0A6G1ERT7"/>
<dbReference type="PANTHER" id="PTHR31111:SF136">
    <property type="entry name" value="F-BOX ASSOCIATED DOMAIN-CONTAINING PROTEIN"/>
    <property type="match status" value="1"/>
</dbReference>
<dbReference type="EMBL" id="SPHZ02000003">
    <property type="protein sequence ID" value="KAF0927319.1"/>
    <property type="molecule type" value="Genomic_DNA"/>
</dbReference>
<dbReference type="Gene3D" id="1.20.1280.50">
    <property type="match status" value="1"/>
</dbReference>
<proteinExistence type="predicted"/>
<comment type="caution">
    <text evidence="2">The sequence shown here is derived from an EMBL/GenBank/DDBJ whole genome shotgun (WGS) entry which is preliminary data.</text>
</comment>
<organism evidence="2 3">
    <name type="scientific">Oryza meyeriana var. granulata</name>
    <dbReference type="NCBI Taxonomy" id="110450"/>
    <lineage>
        <taxon>Eukaryota</taxon>
        <taxon>Viridiplantae</taxon>
        <taxon>Streptophyta</taxon>
        <taxon>Embryophyta</taxon>
        <taxon>Tracheophyta</taxon>
        <taxon>Spermatophyta</taxon>
        <taxon>Magnoliopsida</taxon>
        <taxon>Liliopsida</taxon>
        <taxon>Poales</taxon>
        <taxon>Poaceae</taxon>
        <taxon>BOP clade</taxon>
        <taxon>Oryzoideae</taxon>
        <taxon>Oryzeae</taxon>
        <taxon>Oryzinae</taxon>
        <taxon>Oryza</taxon>
        <taxon>Oryza meyeriana</taxon>
    </lineage>
</organism>
<sequence>MTEDGVPSSKRKKFVPSGERAVLPDEMLTELFLRLPIKSILRFRAACRSWSAMLSSQEFCQLYVARTEAMPPPPPKLLFVSPTANFDSTAVYTWLPSKPIDDVLFTLDDVRGNYVEVSPAPCHGLTLLYDAVAPAYHIFNAATRAVTRLPPCQDIFRATAGLGFDAQTKEYKVVRLFGGMGHETHFVKCEIFTLGGEEGDHWRPAAGGVPFRFCRPGKKIIIAISKHNLWWPDTSQSTSACE</sequence>
<dbReference type="Proteomes" id="UP000479710">
    <property type="component" value="Unassembled WGS sequence"/>
</dbReference>
<feature type="domain" description="F-box" evidence="1">
    <location>
        <begin position="17"/>
        <end position="66"/>
    </location>
</feature>
<evidence type="ECO:0000313" key="2">
    <source>
        <dbReference type="EMBL" id="KAF0927319.1"/>
    </source>
</evidence>
<dbReference type="Pfam" id="PF08268">
    <property type="entry name" value="FBA_3"/>
    <property type="match status" value="1"/>
</dbReference>
<dbReference type="InterPro" id="IPR001810">
    <property type="entry name" value="F-box_dom"/>
</dbReference>
<reference evidence="2 3" key="1">
    <citation type="submission" date="2019-11" db="EMBL/GenBank/DDBJ databases">
        <title>Whole genome sequence of Oryza granulata.</title>
        <authorList>
            <person name="Li W."/>
        </authorList>
    </citation>
    <scope>NUCLEOTIDE SEQUENCE [LARGE SCALE GENOMIC DNA]</scope>
    <source>
        <strain evidence="3">cv. Menghai</strain>
        <tissue evidence="2">Leaf</tissue>
    </source>
</reference>
<name>A0A6G1ERT7_9ORYZ</name>
<dbReference type="SMART" id="SM00256">
    <property type="entry name" value="FBOX"/>
    <property type="match status" value="1"/>
</dbReference>
<evidence type="ECO:0000259" key="1">
    <source>
        <dbReference type="PROSITE" id="PS50181"/>
    </source>
</evidence>
<dbReference type="Pfam" id="PF00646">
    <property type="entry name" value="F-box"/>
    <property type="match status" value="1"/>
</dbReference>
<dbReference type="InterPro" id="IPR036047">
    <property type="entry name" value="F-box-like_dom_sf"/>
</dbReference>
<dbReference type="OrthoDB" id="601306at2759"/>
<dbReference type="SUPFAM" id="SSF81383">
    <property type="entry name" value="F-box domain"/>
    <property type="match status" value="1"/>
</dbReference>
<accession>A0A6G1ERT7</accession>
<protein>
    <recommendedName>
        <fullName evidence="1">F-box domain-containing protein</fullName>
    </recommendedName>
</protein>
<dbReference type="PANTHER" id="PTHR31111">
    <property type="entry name" value="BNAA05G37150D PROTEIN-RELATED"/>
    <property type="match status" value="1"/>
</dbReference>
<gene>
    <name evidence="2" type="ORF">E2562_031510</name>
</gene>
<dbReference type="CDD" id="cd22157">
    <property type="entry name" value="F-box_AtFBW1-like"/>
    <property type="match status" value="1"/>
</dbReference>
<keyword evidence="3" id="KW-1185">Reference proteome</keyword>